<reference evidence="3 4" key="1">
    <citation type="submission" date="2024-10" db="EMBL/GenBank/DDBJ databases">
        <authorList>
            <person name="Kim D."/>
        </authorList>
    </citation>
    <scope>NUCLEOTIDE SEQUENCE [LARGE SCALE GENOMIC DNA]</scope>
    <source>
        <strain evidence="3">Taebaek</strain>
    </source>
</reference>
<sequence>MKFGLFFLLICFFFEIFEVKSNQLELNDQNPPGFWTNFVQENGIGKENGQIGQIAKDMDEDDPMIEQLSDEAFYKAPPPSPAHPIFQKTFSKKYGNPTIAESKENTLGKIHNFQMSPLAKLLQSLKIGIFLPKFVKLAKSLQKAAKNFVLLKQLAFKKQRIGADLLAKIDETIKEMYKEKGISYGKMPKSDQKMELKEIVKKMGAIILKNKNNANGEEEKQNLGEIVELWHLTKGNEQFKEYMNGQKAKNKANNRRKKRLDPLTSAAIILAIACVIAFFYWALIHCVANALGAPP</sequence>
<comment type="caution">
    <text evidence="3">The sequence shown here is derived from an EMBL/GenBank/DDBJ whole genome shotgun (WGS) entry which is preliminary data.</text>
</comment>
<proteinExistence type="predicted"/>
<feature type="transmembrane region" description="Helical" evidence="1">
    <location>
        <begin position="263"/>
        <end position="283"/>
    </location>
</feature>
<gene>
    <name evidence="3" type="ORF">niasHS_001089</name>
</gene>
<keyword evidence="2" id="KW-0732">Signal</keyword>
<feature type="chain" id="PRO_5044863415" evidence="2">
    <location>
        <begin position="22"/>
        <end position="295"/>
    </location>
</feature>
<feature type="signal peptide" evidence="2">
    <location>
        <begin position="1"/>
        <end position="21"/>
    </location>
</feature>
<name>A0ABD2KCU4_HETSC</name>
<keyword evidence="1" id="KW-0812">Transmembrane</keyword>
<keyword evidence="1" id="KW-0472">Membrane</keyword>
<evidence type="ECO:0000313" key="4">
    <source>
        <dbReference type="Proteomes" id="UP001620645"/>
    </source>
</evidence>
<keyword evidence="4" id="KW-1185">Reference proteome</keyword>
<evidence type="ECO:0000313" key="3">
    <source>
        <dbReference type="EMBL" id="KAL3100523.1"/>
    </source>
</evidence>
<keyword evidence="1" id="KW-1133">Transmembrane helix</keyword>
<organism evidence="3 4">
    <name type="scientific">Heterodera schachtii</name>
    <name type="common">Sugarbeet cyst nematode worm</name>
    <name type="synonym">Tylenchus schachtii</name>
    <dbReference type="NCBI Taxonomy" id="97005"/>
    <lineage>
        <taxon>Eukaryota</taxon>
        <taxon>Metazoa</taxon>
        <taxon>Ecdysozoa</taxon>
        <taxon>Nematoda</taxon>
        <taxon>Chromadorea</taxon>
        <taxon>Rhabditida</taxon>
        <taxon>Tylenchina</taxon>
        <taxon>Tylenchomorpha</taxon>
        <taxon>Tylenchoidea</taxon>
        <taxon>Heteroderidae</taxon>
        <taxon>Heteroderinae</taxon>
        <taxon>Heterodera</taxon>
    </lineage>
</organism>
<dbReference type="Proteomes" id="UP001620645">
    <property type="component" value="Unassembled WGS sequence"/>
</dbReference>
<dbReference type="AlphaFoldDB" id="A0ABD2KCU4"/>
<evidence type="ECO:0000256" key="1">
    <source>
        <dbReference type="SAM" id="Phobius"/>
    </source>
</evidence>
<dbReference type="EMBL" id="JBICCN010000028">
    <property type="protein sequence ID" value="KAL3100523.1"/>
    <property type="molecule type" value="Genomic_DNA"/>
</dbReference>
<accession>A0ABD2KCU4</accession>
<protein>
    <submittedName>
        <fullName evidence="3">Uncharacterized protein</fullName>
    </submittedName>
</protein>
<evidence type="ECO:0000256" key="2">
    <source>
        <dbReference type="SAM" id="SignalP"/>
    </source>
</evidence>